<evidence type="ECO:0000313" key="2">
    <source>
        <dbReference type="EMBL" id="MBS9476191.1"/>
    </source>
</evidence>
<dbReference type="RefSeq" id="WP_213754051.1">
    <property type="nucleotide sequence ID" value="NZ_JAHCQH010000014.1"/>
</dbReference>
<proteinExistence type="predicted"/>
<evidence type="ECO:0000313" key="3">
    <source>
        <dbReference type="Proteomes" id="UP001166585"/>
    </source>
</evidence>
<protein>
    <recommendedName>
        <fullName evidence="4">DUF2116 family Zn-ribbon domain-containing protein</fullName>
    </recommendedName>
</protein>
<sequence>MAEVTERTCVICGANIGHRAKRSIVCGDPCARKRQQESVLRYRSRNKAAHQERDRIYKRRTSGVIKANKKCQICGNSLADCHGLAVTCSETCKSEYKLHKKHEYADRRRQLERNRYSIRKTDPEYLAYRRSIQKRRRDRDPEAHRQRKRNNYAANRARILLLQKIKRDANLETHRKRSRDRTSARSAAIKILQELEAQGLEALL</sequence>
<gene>
    <name evidence="2" type="ORF">KIP89_03635</name>
</gene>
<organism evidence="2 3">
    <name type="scientific">Ancylobacter radicis</name>
    <dbReference type="NCBI Taxonomy" id="2836179"/>
    <lineage>
        <taxon>Bacteria</taxon>
        <taxon>Pseudomonadati</taxon>
        <taxon>Pseudomonadota</taxon>
        <taxon>Alphaproteobacteria</taxon>
        <taxon>Hyphomicrobiales</taxon>
        <taxon>Xanthobacteraceae</taxon>
        <taxon>Ancylobacter</taxon>
    </lineage>
</organism>
<accession>A0ABS5R5N0</accession>
<comment type="caution">
    <text evidence="2">The sequence shown here is derived from an EMBL/GenBank/DDBJ whole genome shotgun (WGS) entry which is preliminary data.</text>
</comment>
<dbReference type="Proteomes" id="UP001166585">
    <property type="component" value="Unassembled WGS sequence"/>
</dbReference>
<dbReference type="EMBL" id="JAHCQH010000014">
    <property type="protein sequence ID" value="MBS9476191.1"/>
    <property type="molecule type" value="Genomic_DNA"/>
</dbReference>
<evidence type="ECO:0000256" key="1">
    <source>
        <dbReference type="SAM" id="MobiDB-lite"/>
    </source>
</evidence>
<feature type="region of interest" description="Disordered" evidence="1">
    <location>
        <begin position="132"/>
        <end position="151"/>
    </location>
</feature>
<name>A0ABS5R5N0_9HYPH</name>
<evidence type="ECO:0008006" key="4">
    <source>
        <dbReference type="Google" id="ProtNLM"/>
    </source>
</evidence>
<keyword evidence="3" id="KW-1185">Reference proteome</keyword>
<reference evidence="2" key="1">
    <citation type="submission" date="2021-05" db="EMBL/GenBank/DDBJ databases">
        <authorList>
            <person name="Sun Q."/>
            <person name="Inoue M."/>
        </authorList>
    </citation>
    <scope>NUCLEOTIDE SEQUENCE</scope>
    <source>
        <strain evidence="2">VKM B-3255</strain>
    </source>
</reference>